<evidence type="ECO:0000313" key="2">
    <source>
        <dbReference type="EMBL" id="KAK6934474.1"/>
    </source>
</evidence>
<dbReference type="AlphaFoldDB" id="A0AAN8VML0"/>
<evidence type="ECO:0000313" key="3">
    <source>
        <dbReference type="Proteomes" id="UP001370490"/>
    </source>
</evidence>
<feature type="region of interest" description="Disordered" evidence="1">
    <location>
        <begin position="115"/>
        <end position="135"/>
    </location>
</feature>
<comment type="caution">
    <text evidence="2">The sequence shown here is derived from an EMBL/GenBank/DDBJ whole genome shotgun (WGS) entry which is preliminary data.</text>
</comment>
<dbReference type="InterPro" id="IPR008972">
    <property type="entry name" value="Cupredoxin"/>
</dbReference>
<reference evidence="2 3" key="1">
    <citation type="submission" date="2023-12" db="EMBL/GenBank/DDBJ databases">
        <title>A high-quality genome assembly for Dillenia turbinata (Dilleniales).</title>
        <authorList>
            <person name="Chanderbali A."/>
        </authorList>
    </citation>
    <scope>NUCLEOTIDE SEQUENCE [LARGE SCALE GENOMIC DNA]</scope>
    <source>
        <strain evidence="2">LSX21</strain>
        <tissue evidence="2">Leaf</tissue>
    </source>
</reference>
<sequence length="163" mass="18355">MVKKWRVDTDEATAGRSWSLFFSTHIRHQCDVKVEEMGQREWRSGQYLVIVIAIVVSVSEGVEAYKNYTVGDPLAVPLVKEGMNYFFSGDYDGDQCKHGQHFKINVTYGRGLPESLKNPADKSPAPTSPDPGDDESARTPWFLLISIILNKMLVILKSHLVQL</sequence>
<evidence type="ECO:0000256" key="1">
    <source>
        <dbReference type="SAM" id="MobiDB-lite"/>
    </source>
</evidence>
<evidence type="ECO:0008006" key="4">
    <source>
        <dbReference type="Google" id="ProtNLM"/>
    </source>
</evidence>
<keyword evidence="3" id="KW-1185">Reference proteome</keyword>
<dbReference type="Proteomes" id="UP001370490">
    <property type="component" value="Unassembled WGS sequence"/>
</dbReference>
<name>A0AAN8VML0_9MAGN</name>
<organism evidence="2 3">
    <name type="scientific">Dillenia turbinata</name>
    <dbReference type="NCBI Taxonomy" id="194707"/>
    <lineage>
        <taxon>Eukaryota</taxon>
        <taxon>Viridiplantae</taxon>
        <taxon>Streptophyta</taxon>
        <taxon>Embryophyta</taxon>
        <taxon>Tracheophyta</taxon>
        <taxon>Spermatophyta</taxon>
        <taxon>Magnoliopsida</taxon>
        <taxon>eudicotyledons</taxon>
        <taxon>Gunneridae</taxon>
        <taxon>Pentapetalae</taxon>
        <taxon>Dilleniales</taxon>
        <taxon>Dilleniaceae</taxon>
        <taxon>Dillenia</taxon>
    </lineage>
</organism>
<dbReference type="EMBL" id="JBAMMX010000008">
    <property type="protein sequence ID" value="KAK6934474.1"/>
    <property type="molecule type" value="Genomic_DNA"/>
</dbReference>
<gene>
    <name evidence="2" type="ORF">RJ641_034629</name>
</gene>
<dbReference type="Gene3D" id="2.60.40.420">
    <property type="entry name" value="Cupredoxins - blue copper proteins"/>
    <property type="match status" value="1"/>
</dbReference>
<protein>
    <recommendedName>
        <fullName evidence="4">Phytocyanin domain-containing protein</fullName>
    </recommendedName>
</protein>
<accession>A0AAN8VML0</accession>
<proteinExistence type="predicted"/>